<evidence type="ECO:0000256" key="10">
    <source>
        <dbReference type="SAM" id="MobiDB-lite"/>
    </source>
</evidence>
<evidence type="ECO:0000256" key="8">
    <source>
        <dbReference type="ARBA" id="ARBA00023242"/>
    </source>
</evidence>
<name>A0A8H7C477_AGABI</name>
<feature type="compositionally biased region" description="Basic and acidic residues" evidence="10">
    <location>
        <begin position="56"/>
        <end position="65"/>
    </location>
</feature>
<gene>
    <name evidence="11" type="ORF">Agabi119p4_8835</name>
</gene>
<evidence type="ECO:0000256" key="2">
    <source>
        <dbReference type="ARBA" id="ARBA00004123"/>
    </source>
</evidence>
<keyword evidence="6 9" id="KW-0747">Spliceosome</keyword>
<dbReference type="GO" id="GO:0071014">
    <property type="term" value="C:post-mRNA release spliceosomal complex"/>
    <property type="evidence" value="ECO:0007669"/>
    <property type="project" value="TreeGrafter"/>
</dbReference>
<comment type="subcellular location">
    <subcellularLocation>
        <location evidence="2 9">Nucleus</location>
    </subcellularLocation>
</comment>
<evidence type="ECO:0000256" key="3">
    <source>
        <dbReference type="ARBA" id="ARBA00010028"/>
    </source>
</evidence>
<comment type="function">
    <text evidence="1 9">Involved in pre-mRNA splicing.</text>
</comment>
<comment type="subunit">
    <text evidence="9">May be part of a spliceosome complex.</text>
</comment>
<dbReference type="GO" id="GO:0071013">
    <property type="term" value="C:catalytic step 2 spliceosome"/>
    <property type="evidence" value="ECO:0007669"/>
    <property type="project" value="TreeGrafter"/>
</dbReference>
<dbReference type="InterPro" id="IPR013260">
    <property type="entry name" value="mRNA_splic_SYF2"/>
</dbReference>
<proteinExistence type="inferred from homology"/>
<evidence type="ECO:0000256" key="6">
    <source>
        <dbReference type="ARBA" id="ARBA00022728"/>
    </source>
</evidence>
<dbReference type="Pfam" id="PF08231">
    <property type="entry name" value="SYF2"/>
    <property type="match status" value="1"/>
</dbReference>
<evidence type="ECO:0000256" key="9">
    <source>
        <dbReference type="RuleBase" id="RU367148"/>
    </source>
</evidence>
<feature type="compositionally biased region" description="Basic and acidic residues" evidence="10">
    <location>
        <begin position="1"/>
        <end position="11"/>
    </location>
</feature>
<accession>A0A8H7C477</accession>
<comment type="caution">
    <text evidence="11">The sequence shown here is derived from an EMBL/GenBank/DDBJ whole genome shotgun (WGS) entry which is preliminary data.</text>
</comment>
<reference evidence="11 12" key="1">
    <citation type="journal article" name="Sci. Rep.">
        <title>Telomere-to-telomere assembled and centromere annotated genomes of the two main subspecies of the button mushroom Agaricus bisporus reveal especially polymorphic chromosome ends.</title>
        <authorList>
            <person name="Sonnenberg A.S.M."/>
            <person name="Sedaghat-Telgerd N."/>
            <person name="Lavrijssen B."/>
            <person name="Ohm R.A."/>
            <person name="Hendrickx P.M."/>
            <person name="Scholtmeijer K."/>
            <person name="Baars J.J.P."/>
            <person name="van Peer A."/>
        </authorList>
    </citation>
    <scope>NUCLEOTIDE SEQUENCE [LARGE SCALE GENOMIC DNA]</scope>
    <source>
        <strain evidence="11 12">H119_p4</strain>
    </source>
</reference>
<keyword evidence="8 9" id="KW-0539">Nucleus</keyword>
<dbReference type="PANTHER" id="PTHR13264:SF5">
    <property type="entry name" value="PRE-MRNA-SPLICING FACTOR SYF2"/>
    <property type="match status" value="1"/>
</dbReference>
<keyword evidence="5 9" id="KW-0507">mRNA processing</keyword>
<dbReference type="PANTHER" id="PTHR13264">
    <property type="entry name" value="GCIP-INTERACTING PROTEIN P29"/>
    <property type="match status" value="1"/>
</dbReference>
<comment type="similarity">
    <text evidence="3 9">Belongs to the SYF2 family.</text>
</comment>
<dbReference type="Proteomes" id="UP000629468">
    <property type="component" value="Unassembled WGS sequence"/>
</dbReference>
<dbReference type="AlphaFoldDB" id="A0A8H7C477"/>
<evidence type="ECO:0000313" key="12">
    <source>
        <dbReference type="Proteomes" id="UP000629468"/>
    </source>
</evidence>
<evidence type="ECO:0000256" key="5">
    <source>
        <dbReference type="ARBA" id="ARBA00022664"/>
    </source>
</evidence>
<keyword evidence="7 9" id="KW-0508">mRNA splicing</keyword>
<sequence>MDSMTTDKTESPARNADIVEAALDTTKDRSLDQAEDSSEETTTPETEGNGEGEESGEGRKVSMKDREAKLALLRKRFHDSSKANRQSLIEESAKAKLNARELARLERQRALADMLRLKADAEERGEDVERFRNWEYTIEDNENWEKKLKRKKRRADFEFHDASHATRRKYKRDLDLLEPDLEAYKRQKALATGGILNSFDASGSTNSSLVPTSSSVEQKIAHDNFYRDSSTLIYADDKPSEDAIDRVVSKINKDIDKRGKFSRQRLNEPEGDVTYINEPNRVFNKKISRFYDKYTADIRASFERGTAL</sequence>
<feature type="region of interest" description="Disordered" evidence="10">
    <location>
        <begin position="1"/>
        <end position="65"/>
    </location>
</feature>
<evidence type="ECO:0000256" key="1">
    <source>
        <dbReference type="ARBA" id="ARBA00003777"/>
    </source>
</evidence>
<evidence type="ECO:0000256" key="7">
    <source>
        <dbReference type="ARBA" id="ARBA00023187"/>
    </source>
</evidence>
<protein>
    <recommendedName>
        <fullName evidence="4 9">Pre-mRNA-splicing factor SYF2</fullName>
    </recommendedName>
</protein>
<evidence type="ECO:0000256" key="4">
    <source>
        <dbReference type="ARBA" id="ARBA00014745"/>
    </source>
</evidence>
<dbReference type="GO" id="GO:0000974">
    <property type="term" value="C:Prp19 complex"/>
    <property type="evidence" value="ECO:0007669"/>
    <property type="project" value="TreeGrafter"/>
</dbReference>
<dbReference type="EMBL" id="JABXXO010000012">
    <property type="protein sequence ID" value="KAF7762242.1"/>
    <property type="molecule type" value="Genomic_DNA"/>
</dbReference>
<evidence type="ECO:0000313" key="11">
    <source>
        <dbReference type="EMBL" id="KAF7762242.1"/>
    </source>
</evidence>
<dbReference type="GO" id="GO:0000398">
    <property type="term" value="P:mRNA splicing, via spliceosome"/>
    <property type="evidence" value="ECO:0007669"/>
    <property type="project" value="UniProtKB-UniRule"/>
</dbReference>
<organism evidence="11 12">
    <name type="scientific">Agaricus bisporus var. burnettii</name>
    <dbReference type="NCBI Taxonomy" id="192524"/>
    <lineage>
        <taxon>Eukaryota</taxon>
        <taxon>Fungi</taxon>
        <taxon>Dikarya</taxon>
        <taxon>Basidiomycota</taxon>
        <taxon>Agaricomycotina</taxon>
        <taxon>Agaricomycetes</taxon>
        <taxon>Agaricomycetidae</taxon>
        <taxon>Agaricales</taxon>
        <taxon>Agaricineae</taxon>
        <taxon>Agaricaceae</taxon>
        <taxon>Agaricus</taxon>
    </lineage>
</organism>